<comment type="caution">
    <text evidence="3">The sequence shown here is derived from an EMBL/GenBank/DDBJ whole genome shotgun (WGS) entry which is preliminary data.</text>
</comment>
<dbReference type="EMBL" id="JBBMFT010000004">
    <property type="protein sequence ID" value="MEQ2456438.1"/>
    <property type="molecule type" value="Genomic_DNA"/>
</dbReference>
<evidence type="ECO:0000259" key="2">
    <source>
        <dbReference type="Pfam" id="PF21302"/>
    </source>
</evidence>
<dbReference type="SUPFAM" id="SSF53335">
    <property type="entry name" value="S-adenosyl-L-methionine-dependent methyltransferases"/>
    <property type="match status" value="1"/>
</dbReference>
<evidence type="ECO:0000259" key="1">
    <source>
        <dbReference type="Pfam" id="PF08241"/>
    </source>
</evidence>
<dbReference type="PANTHER" id="PTHR43460">
    <property type="entry name" value="METHYLTRANSFERASE"/>
    <property type="match status" value="1"/>
</dbReference>
<dbReference type="Proteomes" id="UP001440599">
    <property type="component" value="Unassembled WGS sequence"/>
</dbReference>
<dbReference type="Gene3D" id="3.40.50.150">
    <property type="entry name" value="Vaccinia Virus protein VP39"/>
    <property type="match status" value="1"/>
</dbReference>
<reference evidence="3 4" key="1">
    <citation type="submission" date="2024-03" db="EMBL/GenBank/DDBJ databases">
        <title>Human intestinal bacterial collection.</title>
        <authorList>
            <person name="Pauvert C."/>
            <person name="Hitch T.C.A."/>
            <person name="Clavel T."/>
        </authorList>
    </citation>
    <scope>NUCLEOTIDE SEQUENCE [LARGE SCALE GENOMIC DNA]</scope>
    <source>
        <strain evidence="3 4">CLA-AP-H34</strain>
    </source>
</reference>
<accession>A0ABV1EPB8</accession>
<dbReference type="GO" id="GO:0032259">
    <property type="term" value="P:methylation"/>
    <property type="evidence" value="ECO:0007669"/>
    <property type="project" value="UniProtKB-KW"/>
</dbReference>
<dbReference type="InterPro" id="IPR016718">
    <property type="entry name" value="rRNA_m1G-MeTrfase_A_prd"/>
</dbReference>
<dbReference type="RefSeq" id="WP_349140086.1">
    <property type="nucleotide sequence ID" value="NZ_JBBMFT010000004.1"/>
</dbReference>
<keyword evidence="3" id="KW-0808">Transferase</keyword>
<dbReference type="PIRSF" id="PIRSF018249">
    <property type="entry name" value="MyrA_prd"/>
    <property type="match status" value="1"/>
</dbReference>
<dbReference type="GO" id="GO:0008168">
    <property type="term" value="F:methyltransferase activity"/>
    <property type="evidence" value="ECO:0007669"/>
    <property type="project" value="UniProtKB-KW"/>
</dbReference>
<dbReference type="CDD" id="cd02440">
    <property type="entry name" value="AdoMet_MTases"/>
    <property type="match status" value="1"/>
</dbReference>
<keyword evidence="3" id="KW-0489">Methyltransferase</keyword>
<dbReference type="Pfam" id="PF21302">
    <property type="entry name" value="Zn_ribbon_RlmA"/>
    <property type="match status" value="1"/>
</dbReference>
<feature type="domain" description="23S rRNA (guanine(745)-N(1))-methyltransferase N-terminal" evidence="2">
    <location>
        <begin position="6"/>
        <end position="49"/>
    </location>
</feature>
<proteinExistence type="predicted"/>
<dbReference type="InterPro" id="IPR013216">
    <property type="entry name" value="Methyltransf_11"/>
</dbReference>
<name>A0ABV1EPB8_9FIRM</name>
<organism evidence="3 4">
    <name type="scientific">Flavonifractor hominis</name>
    <dbReference type="NCBI Taxonomy" id="3133178"/>
    <lineage>
        <taxon>Bacteria</taxon>
        <taxon>Bacillati</taxon>
        <taxon>Bacillota</taxon>
        <taxon>Clostridia</taxon>
        <taxon>Eubacteriales</taxon>
        <taxon>Oscillospiraceae</taxon>
        <taxon>Flavonifractor</taxon>
    </lineage>
</organism>
<dbReference type="PANTHER" id="PTHR43460:SF1">
    <property type="entry name" value="METHYLTRANSFERASE TYPE 11 DOMAIN-CONTAINING PROTEIN"/>
    <property type="match status" value="1"/>
</dbReference>
<gene>
    <name evidence="3" type="ORF">WMO45_07885</name>
</gene>
<dbReference type="InterPro" id="IPR029063">
    <property type="entry name" value="SAM-dependent_MTases_sf"/>
</dbReference>
<protein>
    <submittedName>
        <fullName evidence="3">RNA methyltransferase</fullName>
    </submittedName>
</protein>
<evidence type="ECO:0000313" key="4">
    <source>
        <dbReference type="Proteomes" id="UP001440599"/>
    </source>
</evidence>
<feature type="domain" description="Methyltransferase type 11" evidence="1">
    <location>
        <begin position="92"/>
        <end position="181"/>
    </location>
</feature>
<sequence>MSMSLFCCPLCAAPLERGQSAYTCPNGHCFDIAREGYVHLLPANRKHSKAPGDDKGMVAARNRFLDKGYYAPLRQALCRLALERVGPGAALLDSGCGEGYYTAGLWGALGVAGREPRLAGIDLSKPSVRLAARRIPHGEFAVASAYHLPVADGSIDLLLNCFSPLALEEFRRVLRPGGWFFYVVPAADHLWQLKQVLYDTPYPNQEQEIPYEGFVYEDVVPVEHWMEVPGADLADLFQMTPYYWKTPREGAQRLAGLDGLRVKAAFRIHVFRREGQACASGRAMI</sequence>
<evidence type="ECO:0000313" key="3">
    <source>
        <dbReference type="EMBL" id="MEQ2456438.1"/>
    </source>
</evidence>
<dbReference type="Pfam" id="PF08241">
    <property type="entry name" value="Methyltransf_11"/>
    <property type="match status" value="1"/>
</dbReference>
<dbReference type="InterPro" id="IPR048647">
    <property type="entry name" value="RlmA_N"/>
</dbReference>
<dbReference type="InterPro" id="IPR052939">
    <property type="entry name" value="23S_rRNA_MeTrnsfrase_RlmA"/>
</dbReference>
<keyword evidence="4" id="KW-1185">Reference proteome</keyword>